<organism evidence="4 5">
    <name type="scientific">Uncinocarpus reesii (strain UAMH 1704)</name>
    <dbReference type="NCBI Taxonomy" id="336963"/>
    <lineage>
        <taxon>Eukaryota</taxon>
        <taxon>Fungi</taxon>
        <taxon>Dikarya</taxon>
        <taxon>Ascomycota</taxon>
        <taxon>Pezizomycotina</taxon>
        <taxon>Eurotiomycetes</taxon>
        <taxon>Eurotiomycetidae</taxon>
        <taxon>Onygenales</taxon>
        <taxon>Onygenaceae</taxon>
        <taxon>Uncinocarpus</taxon>
    </lineage>
</organism>
<evidence type="ECO:0000313" key="5">
    <source>
        <dbReference type="Proteomes" id="UP000002058"/>
    </source>
</evidence>
<evidence type="ECO:0000313" key="4">
    <source>
        <dbReference type="EMBL" id="EEP81340.1"/>
    </source>
</evidence>
<evidence type="ECO:0000256" key="2">
    <source>
        <dbReference type="ARBA" id="ARBA00023242"/>
    </source>
</evidence>
<dbReference type="GO" id="GO:0005634">
    <property type="term" value="C:nucleus"/>
    <property type="evidence" value="ECO:0007669"/>
    <property type="project" value="UniProtKB-SubCell"/>
</dbReference>
<proteinExistence type="predicted"/>
<sequence>MFSWEDFDATFPFKGGYPYNPKVVDRIIANRKTFHHTLFIDRLLHALGIDSATRLYPPKSVETLRKLHQEVLASRSPTHHKQSVIYYILKDCQDATEGPSSRRFAKQCFLPQKYKLFIDGLWHLDKLDFQQSLCYLTEPSLIPTFPDEILYVLSTVPEQNDSFAFAYYTAVSPPLASREVLNAYFGVLCRKGVDTAFYFTRKLSDDTRRELFDQLIVSVLATKPGEERAERSMALVNLPFNKAEVEWFEDCLLYGKAKKLHGAKDTVMIRRVATSRLDDLGKLESLGGRKIDGLNWDVLRRNLKPSGS</sequence>
<dbReference type="Proteomes" id="UP000002058">
    <property type="component" value="Unassembled WGS sequence"/>
</dbReference>
<reference evidence="5" key="1">
    <citation type="journal article" date="2009" name="Genome Res.">
        <title>Comparative genomic analyses of the human fungal pathogens Coccidioides and their relatives.</title>
        <authorList>
            <person name="Sharpton T.J."/>
            <person name="Stajich J.E."/>
            <person name="Rounsley S.D."/>
            <person name="Gardner M.J."/>
            <person name="Wortman J.R."/>
            <person name="Jordar V.S."/>
            <person name="Maiti R."/>
            <person name="Kodira C.D."/>
            <person name="Neafsey D.E."/>
            <person name="Zeng Q."/>
            <person name="Hung C.-Y."/>
            <person name="McMahan C."/>
            <person name="Muszewska A."/>
            <person name="Grynberg M."/>
            <person name="Mandel M.A."/>
            <person name="Kellner E.M."/>
            <person name="Barker B.M."/>
            <person name="Galgiani J.N."/>
            <person name="Orbach M.J."/>
            <person name="Kirkland T.N."/>
            <person name="Cole G.T."/>
            <person name="Henn M.R."/>
            <person name="Birren B.W."/>
            <person name="Taylor J.W."/>
        </authorList>
    </citation>
    <scope>NUCLEOTIDE SEQUENCE [LARGE SCALE GENOMIC DNA]</scope>
    <source>
        <strain evidence="5">UAMH 1704</strain>
    </source>
</reference>
<keyword evidence="2" id="KW-0539">Nucleus</keyword>
<accession>C4JX32</accession>
<dbReference type="KEGG" id="ure:UREG_06205"/>
<dbReference type="HOGENOM" id="CLU_070360_0_0_1"/>
<comment type="subcellular location">
    <subcellularLocation>
        <location evidence="1">Nucleus</location>
    </subcellularLocation>
</comment>
<dbReference type="OrthoDB" id="20729at2759"/>
<gene>
    <name evidence="4" type="ORF">UREG_06205</name>
</gene>
<protein>
    <recommendedName>
        <fullName evidence="3">ELYS-like domain-containing protein</fullName>
    </recommendedName>
</protein>
<dbReference type="InParanoid" id="C4JX32"/>
<dbReference type="STRING" id="336963.C4JX32"/>
<dbReference type="Pfam" id="PF13934">
    <property type="entry name" value="ELYS"/>
    <property type="match status" value="1"/>
</dbReference>
<dbReference type="OMA" id="EGLWHLD"/>
<evidence type="ECO:0000259" key="3">
    <source>
        <dbReference type="Pfam" id="PF13934"/>
    </source>
</evidence>
<feature type="domain" description="ELYS-like" evidence="3">
    <location>
        <begin position="37"/>
        <end position="253"/>
    </location>
</feature>
<name>C4JX32_UNCRE</name>
<keyword evidence="5" id="KW-1185">Reference proteome</keyword>
<dbReference type="AlphaFoldDB" id="C4JX32"/>
<dbReference type="GeneID" id="8441882"/>
<dbReference type="VEuPathDB" id="FungiDB:UREG_06205"/>
<dbReference type="RefSeq" id="XP_002583238.1">
    <property type="nucleotide sequence ID" value="XM_002583192.1"/>
</dbReference>
<dbReference type="EMBL" id="CH476618">
    <property type="protein sequence ID" value="EEP81340.1"/>
    <property type="molecule type" value="Genomic_DNA"/>
</dbReference>
<evidence type="ECO:0000256" key="1">
    <source>
        <dbReference type="ARBA" id="ARBA00004123"/>
    </source>
</evidence>
<dbReference type="InterPro" id="IPR025151">
    <property type="entry name" value="ELYS_dom"/>
</dbReference>
<dbReference type="eggNOG" id="ENOG502S4G4">
    <property type="taxonomic scope" value="Eukaryota"/>
</dbReference>